<dbReference type="InterPro" id="IPR011055">
    <property type="entry name" value="Dup_hybrid_motif"/>
</dbReference>
<dbReference type="Pfam" id="PF00358">
    <property type="entry name" value="PTS_EIIA_1"/>
    <property type="match status" value="1"/>
</dbReference>
<dbReference type="Proteomes" id="UP000617426">
    <property type="component" value="Unassembled WGS sequence"/>
</dbReference>
<dbReference type="SUPFAM" id="SSF51261">
    <property type="entry name" value="Duplicated hybrid motif"/>
    <property type="match status" value="1"/>
</dbReference>
<keyword evidence="5" id="KW-0598">Phosphotransferase system</keyword>
<keyword evidence="2" id="KW-0813">Transport</keyword>
<feature type="domain" description="PTS EIIA type-1" evidence="7">
    <location>
        <begin position="21"/>
        <end position="127"/>
    </location>
</feature>
<dbReference type="Gene3D" id="2.70.70.10">
    <property type="entry name" value="Glucose Permease (Domain IIA)"/>
    <property type="match status" value="1"/>
</dbReference>
<evidence type="ECO:0000256" key="6">
    <source>
        <dbReference type="ARBA" id="ARBA00022777"/>
    </source>
</evidence>
<dbReference type="EMBL" id="JACHMK010000001">
    <property type="protein sequence ID" value="MBB6334868.1"/>
    <property type="molecule type" value="Genomic_DNA"/>
</dbReference>
<evidence type="ECO:0000313" key="8">
    <source>
        <dbReference type="EMBL" id="MBB6334868.1"/>
    </source>
</evidence>
<dbReference type="InterPro" id="IPR050890">
    <property type="entry name" value="PTS_EIIA_component"/>
</dbReference>
<dbReference type="PANTHER" id="PTHR45008">
    <property type="entry name" value="PTS SYSTEM GLUCOSE-SPECIFIC EIIA COMPONENT"/>
    <property type="match status" value="1"/>
</dbReference>
<organism evidence="8 9">
    <name type="scientific">Schaalia hyovaginalis</name>
    <dbReference type="NCBI Taxonomy" id="29316"/>
    <lineage>
        <taxon>Bacteria</taxon>
        <taxon>Bacillati</taxon>
        <taxon>Actinomycetota</taxon>
        <taxon>Actinomycetes</taxon>
        <taxon>Actinomycetales</taxon>
        <taxon>Actinomycetaceae</taxon>
        <taxon>Schaalia</taxon>
    </lineage>
</organism>
<evidence type="ECO:0000256" key="2">
    <source>
        <dbReference type="ARBA" id="ARBA00022448"/>
    </source>
</evidence>
<keyword evidence="6" id="KW-0418">Kinase</keyword>
<proteinExistence type="predicted"/>
<reference evidence="8" key="1">
    <citation type="submission" date="2020-08" db="EMBL/GenBank/DDBJ databases">
        <title>Sequencing the genomes of 1000 actinobacteria strains.</title>
        <authorList>
            <person name="Klenk H.-P."/>
        </authorList>
    </citation>
    <scope>NUCLEOTIDE SEQUENCE</scope>
    <source>
        <strain evidence="8">DSM 10695</strain>
    </source>
</reference>
<dbReference type="InterPro" id="IPR001127">
    <property type="entry name" value="PTS_EIIA_1_perm"/>
</dbReference>
<evidence type="ECO:0000256" key="1">
    <source>
        <dbReference type="ARBA" id="ARBA00004496"/>
    </source>
</evidence>
<dbReference type="RefSeq" id="WP_184452911.1">
    <property type="nucleotide sequence ID" value="NZ_JACHMK010000001.1"/>
</dbReference>
<keyword evidence="9" id="KW-1185">Reference proteome</keyword>
<evidence type="ECO:0000256" key="5">
    <source>
        <dbReference type="ARBA" id="ARBA00022683"/>
    </source>
</evidence>
<name>A0A923IXW9_9ACTO</name>
<protein>
    <submittedName>
        <fullName evidence="8">PTS system N-acetylglucosamine-specific IIA component</fullName>
    </submittedName>
</protein>
<comment type="subcellular location">
    <subcellularLocation>
        <location evidence="1">Cytoplasm</location>
    </subcellularLocation>
</comment>
<evidence type="ECO:0000256" key="4">
    <source>
        <dbReference type="ARBA" id="ARBA00022679"/>
    </source>
</evidence>
<dbReference type="PROSITE" id="PS51093">
    <property type="entry name" value="PTS_EIIA_TYPE_1"/>
    <property type="match status" value="1"/>
</dbReference>
<gene>
    <name evidence="8" type="ORF">HD592_001433</name>
</gene>
<dbReference type="GO" id="GO:0009401">
    <property type="term" value="P:phosphoenolpyruvate-dependent sugar phosphotransferase system"/>
    <property type="evidence" value="ECO:0007669"/>
    <property type="project" value="UniProtKB-KW"/>
</dbReference>
<accession>A0A923IXW9</accession>
<keyword evidence="3" id="KW-0762">Sugar transport</keyword>
<evidence type="ECO:0000259" key="7">
    <source>
        <dbReference type="PROSITE" id="PS51093"/>
    </source>
</evidence>
<dbReference type="AlphaFoldDB" id="A0A923IXW9"/>
<dbReference type="GO" id="GO:0016301">
    <property type="term" value="F:kinase activity"/>
    <property type="evidence" value="ECO:0007669"/>
    <property type="project" value="UniProtKB-KW"/>
</dbReference>
<keyword evidence="4" id="KW-0808">Transferase</keyword>
<dbReference type="GO" id="GO:0005737">
    <property type="term" value="C:cytoplasm"/>
    <property type="evidence" value="ECO:0007669"/>
    <property type="project" value="UniProtKB-SubCell"/>
</dbReference>
<evidence type="ECO:0000256" key="3">
    <source>
        <dbReference type="ARBA" id="ARBA00022597"/>
    </source>
</evidence>
<dbReference type="PANTHER" id="PTHR45008:SF1">
    <property type="entry name" value="PTS SYSTEM GLUCOSE-SPECIFIC EIIA COMPONENT"/>
    <property type="match status" value="1"/>
</dbReference>
<evidence type="ECO:0000313" key="9">
    <source>
        <dbReference type="Proteomes" id="UP000617426"/>
    </source>
</evidence>
<comment type="caution">
    <text evidence="8">The sequence shown here is derived from an EMBL/GenBank/DDBJ whole genome shotgun (WGS) entry which is preliminary data.</text>
</comment>
<sequence>MTLIVHAPLSGVVIDVEDVPDPVFAGAIIGPGFAILPDAEERVTQVRAPASGMVSAFHPHAFVISAEGEAPVLVHLGIDTVDLKGEGFTAFAGEDEPVRQGDPLIEWDLGVARAAGLPTVVPVIALSPAARVTRMVDAGARVEAGDPIAGFALG</sequence>